<dbReference type="KEGG" id="tva:4751171"/>
<dbReference type="OrthoDB" id="539213at2759"/>
<dbReference type="OMA" id="RFAPCAT"/>
<dbReference type="Pfam" id="PF12796">
    <property type="entry name" value="Ank_2"/>
    <property type="match status" value="1"/>
</dbReference>
<dbReference type="PROSITE" id="PS50297">
    <property type="entry name" value="ANK_REP_REGION"/>
    <property type="match status" value="2"/>
</dbReference>
<dbReference type="InParanoid" id="A2FNQ1"/>
<name>A2FNQ1_TRIV3</name>
<dbReference type="VEuPathDB" id="TrichDB:TVAG_347390"/>
<evidence type="ECO:0000256" key="1">
    <source>
        <dbReference type="ARBA" id="ARBA00022737"/>
    </source>
</evidence>
<keyword evidence="2 3" id="KW-0040">ANK repeat</keyword>
<dbReference type="InterPro" id="IPR036770">
    <property type="entry name" value="Ankyrin_rpt-contain_sf"/>
</dbReference>
<evidence type="ECO:0000256" key="2">
    <source>
        <dbReference type="ARBA" id="ARBA00023043"/>
    </source>
</evidence>
<dbReference type="EMBL" id="DS113911">
    <property type="protein sequence ID" value="EAX93452.1"/>
    <property type="molecule type" value="Genomic_DNA"/>
</dbReference>
<keyword evidence="1" id="KW-0677">Repeat</keyword>
<dbReference type="SUPFAM" id="SSF48403">
    <property type="entry name" value="Ankyrin repeat"/>
    <property type="match status" value="1"/>
</dbReference>
<dbReference type="PANTHER" id="PTHR24171:SF8">
    <property type="entry name" value="BRCA1-ASSOCIATED RING DOMAIN PROTEIN 1"/>
    <property type="match status" value="1"/>
</dbReference>
<feature type="repeat" description="ANK" evidence="3">
    <location>
        <begin position="32"/>
        <end position="64"/>
    </location>
</feature>
<dbReference type="PANTHER" id="PTHR24171">
    <property type="entry name" value="ANKYRIN REPEAT DOMAIN-CONTAINING PROTEIN 39-RELATED"/>
    <property type="match status" value="1"/>
</dbReference>
<accession>A2FNQ1</accession>
<evidence type="ECO:0000313" key="5">
    <source>
        <dbReference type="Proteomes" id="UP000001542"/>
    </source>
</evidence>
<evidence type="ECO:0000313" key="4">
    <source>
        <dbReference type="EMBL" id="EAX93452.1"/>
    </source>
</evidence>
<organism evidence="4 5">
    <name type="scientific">Trichomonas vaginalis (strain ATCC PRA-98 / G3)</name>
    <dbReference type="NCBI Taxonomy" id="412133"/>
    <lineage>
        <taxon>Eukaryota</taxon>
        <taxon>Metamonada</taxon>
        <taxon>Parabasalia</taxon>
        <taxon>Trichomonadida</taxon>
        <taxon>Trichomonadidae</taxon>
        <taxon>Trichomonas</taxon>
    </lineage>
</organism>
<proteinExistence type="predicted"/>
<dbReference type="STRING" id="5722.A2FNQ1"/>
<reference evidence="4" key="2">
    <citation type="journal article" date="2007" name="Science">
        <title>Draft genome sequence of the sexually transmitted pathogen Trichomonas vaginalis.</title>
        <authorList>
            <person name="Carlton J.M."/>
            <person name="Hirt R.P."/>
            <person name="Silva J.C."/>
            <person name="Delcher A.L."/>
            <person name="Schatz M."/>
            <person name="Zhao Q."/>
            <person name="Wortman J.R."/>
            <person name="Bidwell S.L."/>
            <person name="Alsmark U.C.M."/>
            <person name="Besteiro S."/>
            <person name="Sicheritz-Ponten T."/>
            <person name="Noel C.J."/>
            <person name="Dacks J.B."/>
            <person name="Foster P.G."/>
            <person name="Simillion C."/>
            <person name="Van de Peer Y."/>
            <person name="Miranda-Saavedra D."/>
            <person name="Barton G.J."/>
            <person name="Westrop G.D."/>
            <person name="Mueller S."/>
            <person name="Dessi D."/>
            <person name="Fiori P.L."/>
            <person name="Ren Q."/>
            <person name="Paulsen I."/>
            <person name="Zhang H."/>
            <person name="Bastida-Corcuera F.D."/>
            <person name="Simoes-Barbosa A."/>
            <person name="Brown M.T."/>
            <person name="Hayes R.D."/>
            <person name="Mukherjee M."/>
            <person name="Okumura C.Y."/>
            <person name="Schneider R."/>
            <person name="Smith A.J."/>
            <person name="Vanacova S."/>
            <person name="Villalvazo M."/>
            <person name="Haas B.J."/>
            <person name="Pertea M."/>
            <person name="Feldblyum T.V."/>
            <person name="Utterback T.R."/>
            <person name="Shu C.L."/>
            <person name="Osoegawa K."/>
            <person name="de Jong P.J."/>
            <person name="Hrdy I."/>
            <person name="Horvathova L."/>
            <person name="Zubacova Z."/>
            <person name="Dolezal P."/>
            <person name="Malik S.B."/>
            <person name="Logsdon J.M. Jr."/>
            <person name="Henze K."/>
            <person name="Gupta A."/>
            <person name="Wang C.C."/>
            <person name="Dunne R.L."/>
            <person name="Upcroft J.A."/>
            <person name="Upcroft P."/>
            <person name="White O."/>
            <person name="Salzberg S.L."/>
            <person name="Tang P."/>
            <person name="Chiu C.-H."/>
            <person name="Lee Y.-S."/>
            <person name="Embley T.M."/>
            <person name="Coombs G.H."/>
            <person name="Mottram J.C."/>
            <person name="Tachezy J."/>
            <person name="Fraser-Liggett C.M."/>
            <person name="Johnson P.J."/>
        </authorList>
    </citation>
    <scope>NUCLEOTIDE SEQUENCE [LARGE SCALE GENOMIC DNA]</scope>
    <source>
        <strain evidence="4">G3</strain>
    </source>
</reference>
<evidence type="ECO:0000256" key="3">
    <source>
        <dbReference type="PROSITE-ProRule" id="PRU00023"/>
    </source>
</evidence>
<dbReference type="AlphaFoldDB" id="A2FNQ1"/>
<feature type="repeat" description="ANK" evidence="3">
    <location>
        <begin position="1"/>
        <end position="31"/>
    </location>
</feature>
<sequence length="87" mass="9831">MTPLHWAARMQNRDMIKLLLDFGADPNIQDFEGATPLHIAADTVSYDCVETLIIHGANPNIRNEFGTKAIELIKKRGHDKALEKSRF</sequence>
<dbReference type="InterPro" id="IPR002110">
    <property type="entry name" value="Ankyrin_rpt"/>
</dbReference>
<dbReference type="PROSITE" id="PS50088">
    <property type="entry name" value="ANK_REPEAT"/>
    <property type="match status" value="2"/>
</dbReference>
<dbReference type="SMR" id="A2FNQ1"/>
<dbReference type="SMART" id="SM00248">
    <property type="entry name" value="ANK"/>
    <property type="match status" value="2"/>
</dbReference>
<keyword evidence="5" id="KW-1185">Reference proteome</keyword>
<dbReference type="VEuPathDB" id="TrichDB:TVAGG3_0367400"/>
<dbReference type="Gene3D" id="1.25.40.20">
    <property type="entry name" value="Ankyrin repeat-containing domain"/>
    <property type="match status" value="1"/>
</dbReference>
<reference evidence="4" key="1">
    <citation type="submission" date="2006-10" db="EMBL/GenBank/DDBJ databases">
        <authorList>
            <person name="Amadeo P."/>
            <person name="Zhao Q."/>
            <person name="Wortman J."/>
            <person name="Fraser-Liggett C."/>
            <person name="Carlton J."/>
        </authorList>
    </citation>
    <scope>NUCLEOTIDE SEQUENCE</scope>
    <source>
        <strain evidence="4">G3</strain>
    </source>
</reference>
<protein>
    <submittedName>
        <fullName evidence="4">Uncharacterized protein</fullName>
    </submittedName>
</protein>
<gene>
    <name evidence="4" type="ORF">TVAG_347390</name>
</gene>
<dbReference type="Proteomes" id="UP000001542">
    <property type="component" value="Unassembled WGS sequence"/>
</dbReference>